<evidence type="ECO:0000256" key="7">
    <source>
        <dbReference type="ARBA" id="ARBA00022840"/>
    </source>
</evidence>
<evidence type="ECO:0000256" key="3">
    <source>
        <dbReference type="ARBA" id="ARBA00012665"/>
    </source>
</evidence>
<accession>A0A6J6B3E6</accession>
<evidence type="ECO:0000256" key="5">
    <source>
        <dbReference type="ARBA" id="ARBA00022694"/>
    </source>
</evidence>
<dbReference type="GO" id="GO:0005524">
    <property type="term" value="F:ATP binding"/>
    <property type="evidence" value="ECO:0007669"/>
    <property type="project" value="UniProtKB-KW"/>
</dbReference>
<dbReference type="Pfam" id="PF01715">
    <property type="entry name" value="IPPT"/>
    <property type="match status" value="1"/>
</dbReference>
<sequence length="317" mass="34997">MTRLISIVGPTGTGKSDLGLAIAGALSDEGHAAEIVNTDSMQFYRGMNIGTAKLDESDRRGVTHHLIDWLEVTDESTAAEYQLKARDVIEGIQSRGAVPILVGGSMLYIAAVLNTFEFPGQDEELRAKLEQELIEIGPGLMHRKLQQLDPVAASRIDPLNGRRIVRAIEIVSVTGAPFAASLPDEPESWQPVLEIGLNSERAHLIGRLNQRVEQMWQQGLVAEVEQLIGQGLREAKTSKRAIGYAQALAQLDGESTQAEAIEQTKLLTSRYARRQMSWFRRDKRINWLDYQDSQSQGKAIDMSLRWVASGEQPAVGE</sequence>
<comment type="cofactor">
    <cofactor evidence="1">
        <name>Mg(2+)</name>
        <dbReference type="ChEBI" id="CHEBI:18420"/>
    </cofactor>
</comment>
<keyword evidence="4" id="KW-0808">Transferase</keyword>
<dbReference type="AlphaFoldDB" id="A0A6J6B3E6"/>
<protein>
    <recommendedName>
        <fullName evidence="3">tRNA dimethylallyltransferase</fullName>
        <ecNumber evidence="3">2.5.1.75</ecNumber>
    </recommendedName>
</protein>
<evidence type="ECO:0000256" key="4">
    <source>
        <dbReference type="ARBA" id="ARBA00022679"/>
    </source>
</evidence>
<gene>
    <name evidence="10" type="ORF">UFOPK1410_00260</name>
</gene>
<dbReference type="EC" id="2.5.1.75" evidence="3"/>
<organism evidence="10">
    <name type="scientific">freshwater metagenome</name>
    <dbReference type="NCBI Taxonomy" id="449393"/>
    <lineage>
        <taxon>unclassified sequences</taxon>
        <taxon>metagenomes</taxon>
        <taxon>ecological metagenomes</taxon>
    </lineage>
</organism>
<evidence type="ECO:0000256" key="9">
    <source>
        <dbReference type="ARBA" id="ARBA00049563"/>
    </source>
</evidence>
<proteinExistence type="inferred from homology"/>
<dbReference type="GO" id="GO:0006400">
    <property type="term" value="P:tRNA modification"/>
    <property type="evidence" value="ECO:0007669"/>
    <property type="project" value="TreeGrafter"/>
</dbReference>
<dbReference type="Gene3D" id="3.40.50.300">
    <property type="entry name" value="P-loop containing nucleotide triphosphate hydrolases"/>
    <property type="match status" value="1"/>
</dbReference>
<dbReference type="PANTHER" id="PTHR11088:SF60">
    <property type="entry name" value="TRNA DIMETHYLALLYLTRANSFERASE"/>
    <property type="match status" value="1"/>
</dbReference>
<dbReference type="SUPFAM" id="SSF52540">
    <property type="entry name" value="P-loop containing nucleoside triphosphate hydrolases"/>
    <property type="match status" value="1"/>
</dbReference>
<evidence type="ECO:0000256" key="1">
    <source>
        <dbReference type="ARBA" id="ARBA00001946"/>
    </source>
</evidence>
<dbReference type="Gene3D" id="1.10.20.140">
    <property type="match status" value="1"/>
</dbReference>
<comment type="similarity">
    <text evidence="2">Belongs to the IPP transferase family.</text>
</comment>
<evidence type="ECO:0000256" key="8">
    <source>
        <dbReference type="ARBA" id="ARBA00022842"/>
    </source>
</evidence>
<dbReference type="FunFam" id="1.10.20.140:FF:000001">
    <property type="entry name" value="tRNA dimethylallyltransferase"/>
    <property type="match status" value="1"/>
</dbReference>
<dbReference type="InterPro" id="IPR039657">
    <property type="entry name" value="Dimethylallyltransferase"/>
</dbReference>
<evidence type="ECO:0000256" key="6">
    <source>
        <dbReference type="ARBA" id="ARBA00022741"/>
    </source>
</evidence>
<dbReference type="HAMAP" id="MF_00185">
    <property type="entry name" value="IPP_trans"/>
    <property type="match status" value="1"/>
</dbReference>
<dbReference type="PANTHER" id="PTHR11088">
    <property type="entry name" value="TRNA DIMETHYLALLYLTRANSFERASE"/>
    <property type="match status" value="1"/>
</dbReference>
<comment type="catalytic activity">
    <reaction evidence="9">
        <text>adenosine(37) in tRNA + dimethylallyl diphosphate = N(6)-dimethylallyladenosine(37) in tRNA + diphosphate</text>
        <dbReference type="Rhea" id="RHEA:26482"/>
        <dbReference type="Rhea" id="RHEA-COMP:10162"/>
        <dbReference type="Rhea" id="RHEA-COMP:10375"/>
        <dbReference type="ChEBI" id="CHEBI:33019"/>
        <dbReference type="ChEBI" id="CHEBI:57623"/>
        <dbReference type="ChEBI" id="CHEBI:74411"/>
        <dbReference type="ChEBI" id="CHEBI:74415"/>
        <dbReference type="EC" id="2.5.1.75"/>
    </reaction>
</comment>
<evidence type="ECO:0000313" key="10">
    <source>
        <dbReference type="EMBL" id="CAB4533184.1"/>
    </source>
</evidence>
<dbReference type="InterPro" id="IPR018022">
    <property type="entry name" value="IPT"/>
</dbReference>
<keyword evidence="5" id="KW-0819">tRNA processing</keyword>
<evidence type="ECO:0000256" key="2">
    <source>
        <dbReference type="ARBA" id="ARBA00005842"/>
    </source>
</evidence>
<dbReference type="EMBL" id="CAEZSH010000017">
    <property type="protein sequence ID" value="CAB4533184.1"/>
    <property type="molecule type" value="Genomic_DNA"/>
</dbReference>
<reference evidence="10" key="1">
    <citation type="submission" date="2020-05" db="EMBL/GenBank/DDBJ databases">
        <authorList>
            <person name="Chiriac C."/>
            <person name="Salcher M."/>
            <person name="Ghai R."/>
            <person name="Kavagutti S V."/>
        </authorList>
    </citation>
    <scope>NUCLEOTIDE SEQUENCE</scope>
</reference>
<keyword evidence="6" id="KW-0547">Nucleotide-binding</keyword>
<dbReference type="GO" id="GO:0052381">
    <property type="term" value="F:tRNA dimethylallyltransferase activity"/>
    <property type="evidence" value="ECO:0007669"/>
    <property type="project" value="UniProtKB-EC"/>
</dbReference>
<dbReference type="NCBIfam" id="TIGR00174">
    <property type="entry name" value="miaA"/>
    <property type="match status" value="1"/>
</dbReference>
<keyword evidence="8" id="KW-0460">Magnesium</keyword>
<keyword evidence="7" id="KW-0067">ATP-binding</keyword>
<name>A0A6J6B3E6_9ZZZZ</name>
<dbReference type="CDD" id="cd00882">
    <property type="entry name" value="Ras_like_GTPase"/>
    <property type="match status" value="1"/>
</dbReference>
<dbReference type="InterPro" id="IPR027417">
    <property type="entry name" value="P-loop_NTPase"/>
</dbReference>